<reference evidence="5" key="1">
    <citation type="submission" date="2016-10" db="EMBL/GenBank/DDBJ databases">
        <authorList>
            <person name="Varghese N."/>
            <person name="Submissions S."/>
        </authorList>
    </citation>
    <scope>NUCLEOTIDE SEQUENCE [LARGE SCALE GENOMIC DNA]</scope>
    <source>
        <strain evidence="5">DSM 4002</strain>
    </source>
</reference>
<evidence type="ECO:0000313" key="5">
    <source>
        <dbReference type="Proteomes" id="UP000182961"/>
    </source>
</evidence>
<evidence type="ECO:0000256" key="3">
    <source>
        <dbReference type="ARBA" id="ARBA00022801"/>
    </source>
</evidence>
<dbReference type="InterPro" id="IPR029058">
    <property type="entry name" value="AB_hydrolase_fold"/>
</dbReference>
<protein>
    <submittedName>
        <fullName evidence="4">PS-10 peptidase S37</fullName>
    </submittedName>
</protein>
<dbReference type="Proteomes" id="UP000182961">
    <property type="component" value="Unassembled WGS sequence"/>
</dbReference>
<dbReference type="GO" id="GO:0008239">
    <property type="term" value="F:dipeptidyl-peptidase activity"/>
    <property type="evidence" value="ECO:0007669"/>
    <property type="project" value="TreeGrafter"/>
</dbReference>
<dbReference type="PANTHER" id="PTHR11010">
    <property type="entry name" value="PROTEASE S28 PRO-X CARBOXYPEPTIDASE-RELATED"/>
    <property type="match status" value="1"/>
</dbReference>
<keyword evidence="2" id="KW-0732">Signal</keyword>
<dbReference type="AlphaFoldDB" id="A0A1I4XZ33"/>
<organism evidence="4 5">
    <name type="scientific">Flavobacterium succinicans</name>
    <dbReference type="NCBI Taxonomy" id="29536"/>
    <lineage>
        <taxon>Bacteria</taxon>
        <taxon>Pseudomonadati</taxon>
        <taxon>Bacteroidota</taxon>
        <taxon>Flavobacteriia</taxon>
        <taxon>Flavobacteriales</taxon>
        <taxon>Flavobacteriaceae</taxon>
        <taxon>Flavobacterium</taxon>
    </lineage>
</organism>
<name>A0A1I4XZ33_9FLAO</name>
<dbReference type="InterPro" id="IPR008761">
    <property type="entry name" value="Peptidase_S37"/>
</dbReference>
<keyword evidence="3" id="KW-0378">Hydrolase</keyword>
<dbReference type="GO" id="GO:0006508">
    <property type="term" value="P:proteolysis"/>
    <property type="evidence" value="ECO:0007669"/>
    <property type="project" value="UniProtKB-KW"/>
</dbReference>
<evidence type="ECO:0000256" key="2">
    <source>
        <dbReference type="ARBA" id="ARBA00022729"/>
    </source>
</evidence>
<dbReference type="Gene3D" id="3.40.50.1820">
    <property type="entry name" value="alpha/beta hydrolase"/>
    <property type="match status" value="2"/>
</dbReference>
<dbReference type="eggNOG" id="COG1073">
    <property type="taxonomic scope" value="Bacteria"/>
</dbReference>
<dbReference type="EMBL" id="FOUT01000010">
    <property type="protein sequence ID" value="SFN31065.1"/>
    <property type="molecule type" value="Genomic_DNA"/>
</dbReference>
<dbReference type="SUPFAM" id="SSF53474">
    <property type="entry name" value="alpha/beta-Hydrolases"/>
    <property type="match status" value="1"/>
</dbReference>
<keyword evidence="5" id="KW-1185">Reference proteome</keyword>
<evidence type="ECO:0000256" key="1">
    <source>
        <dbReference type="ARBA" id="ARBA00022670"/>
    </source>
</evidence>
<sequence length="469" mass="54175">MITLFHQKLDNLEQFKVNIVQIDYAVRTYFYKKSIYKIMKKLQHLVILLTTSLLFLTSFAQTQTANKSSLEIKLIQLFPGAEVNKIKDFENFSESYELVLNEPLDHKNPKKGTFKHYIYLSHLDFKKPMIIETEGYAARYRKTELSSLLNANQLIVEYRFYGKSRPNPIQWQYLTNDQAIADYHTIVTKLKQLYTGKWVSTGISKGGETTLIYKSKYPNDIDVAVPYVAPLINTQEDPRIEQHLATIGTSECRKKITAFQRSLLQNRASLINEIQAYAEKEKMTFTAVSLDEALEYSALEFPFSFWQWGGKCEEIPNSTASSKELFEYMNKIVGIGSYNDQSYYDLLPSFYQHMSELGYYGYDFTPVKDLLTTVKSTSNNRFAPKDVAIQYNPNYIKSVRAYVENKGSKILYIYGGYDTWVACSPTPKSNLDALKMVLPEGSHATRIKNFPKEEQEKAIQLLKKWLLAN</sequence>
<proteinExistence type="predicted"/>
<dbReference type="PANTHER" id="PTHR11010:SF38">
    <property type="entry name" value="LYSOSOMAL PRO-X CARBOXYPEPTIDASE"/>
    <property type="match status" value="1"/>
</dbReference>
<dbReference type="ESTHER" id="9flao-a0a1i4xz33">
    <property type="family name" value="Peptidase_S37"/>
</dbReference>
<accession>A0A1I4XZ33</accession>
<evidence type="ECO:0000313" key="4">
    <source>
        <dbReference type="EMBL" id="SFN31065.1"/>
    </source>
</evidence>
<keyword evidence="1" id="KW-0645">Protease</keyword>
<gene>
    <name evidence="4" type="ORF">SAMN05444143_11030</name>
</gene>
<dbReference type="Pfam" id="PF05576">
    <property type="entry name" value="Peptidase_S37"/>
    <property type="match status" value="1"/>
</dbReference>